<evidence type="ECO:0000313" key="1">
    <source>
        <dbReference type="EMBL" id="RUT00851.1"/>
    </source>
</evidence>
<proteinExistence type="predicted"/>
<gene>
    <name evidence="1" type="ORF">DSM106972_072600</name>
</gene>
<sequence>MLTVEFQAKVENGIILIPEEYKKELTNANFVKVTVNKQSEKKAKEVDIMDELAQNPIEVPGVRSISREQMHER</sequence>
<protein>
    <submittedName>
        <fullName evidence="1">Uncharacterized protein</fullName>
    </submittedName>
</protein>
<evidence type="ECO:0000313" key="2">
    <source>
        <dbReference type="Proteomes" id="UP000271624"/>
    </source>
</evidence>
<dbReference type="EMBL" id="RSCL01000022">
    <property type="protein sequence ID" value="RUT00851.1"/>
    <property type="molecule type" value="Genomic_DNA"/>
</dbReference>
<accession>A0A3S1C619</accession>
<dbReference type="Proteomes" id="UP000271624">
    <property type="component" value="Unassembled WGS sequence"/>
</dbReference>
<dbReference type="RefSeq" id="WP_127085372.1">
    <property type="nucleotide sequence ID" value="NZ_RSCL01000022.1"/>
</dbReference>
<name>A0A3S1C619_9CYAN</name>
<dbReference type="AlphaFoldDB" id="A0A3S1C619"/>
<organism evidence="1 2">
    <name type="scientific">Dulcicalothrix desertica PCC 7102</name>
    <dbReference type="NCBI Taxonomy" id="232991"/>
    <lineage>
        <taxon>Bacteria</taxon>
        <taxon>Bacillati</taxon>
        <taxon>Cyanobacteriota</taxon>
        <taxon>Cyanophyceae</taxon>
        <taxon>Nostocales</taxon>
        <taxon>Calotrichaceae</taxon>
        <taxon>Dulcicalothrix</taxon>
    </lineage>
</organism>
<reference evidence="1" key="1">
    <citation type="submission" date="2018-12" db="EMBL/GenBank/DDBJ databases">
        <authorList>
            <person name="Will S."/>
            <person name="Neumann-Schaal M."/>
            <person name="Henke P."/>
        </authorList>
    </citation>
    <scope>NUCLEOTIDE SEQUENCE</scope>
    <source>
        <strain evidence="1">PCC 7102</strain>
    </source>
</reference>
<comment type="caution">
    <text evidence="1">The sequence shown here is derived from an EMBL/GenBank/DDBJ whole genome shotgun (WGS) entry which is preliminary data.</text>
</comment>
<dbReference type="OrthoDB" id="426638at2"/>
<reference evidence="1" key="2">
    <citation type="journal article" date="2019" name="Genome Biol. Evol.">
        <title>Day and night: Metabolic profiles and evolutionary relationships of six axenic non-marine cyanobacteria.</title>
        <authorList>
            <person name="Will S.E."/>
            <person name="Henke P."/>
            <person name="Boedeker C."/>
            <person name="Huang S."/>
            <person name="Brinkmann H."/>
            <person name="Rohde M."/>
            <person name="Jarek M."/>
            <person name="Friedl T."/>
            <person name="Seufert S."/>
            <person name="Schumacher M."/>
            <person name="Overmann J."/>
            <person name="Neumann-Schaal M."/>
            <person name="Petersen J."/>
        </authorList>
    </citation>
    <scope>NUCLEOTIDE SEQUENCE [LARGE SCALE GENOMIC DNA]</scope>
    <source>
        <strain evidence="1">PCC 7102</strain>
    </source>
</reference>
<keyword evidence="2" id="KW-1185">Reference proteome</keyword>